<feature type="transmembrane region" description="Helical" evidence="1">
    <location>
        <begin position="530"/>
        <end position="555"/>
    </location>
</feature>
<dbReference type="GO" id="GO:0006506">
    <property type="term" value="P:GPI anchor biosynthetic process"/>
    <property type="evidence" value="ECO:0007669"/>
    <property type="project" value="InterPro"/>
</dbReference>
<evidence type="ECO:0000313" key="2">
    <source>
        <dbReference type="EMBL" id="KAG7193568.1"/>
    </source>
</evidence>
<dbReference type="GO" id="GO:0016020">
    <property type="term" value="C:membrane"/>
    <property type="evidence" value="ECO:0007669"/>
    <property type="project" value="InterPro"/>
</dbReference>
<organism evidence="2 3">
    <name type="scientific">Scheffersomyces spartinae</name>
    <dbReference type="NCBI Taxonomy" id="45513"/>
    <lineage>
        <taxon>Eukaryota</taxon>
        <taxon>Fungi</taxon>
        <taxon>Dikarya</taxon>
        <taxon>Ascomycota</taxon>
        <taxon>Saccharomycotina</taxon>
        <taxon>Pichiomycetes</taxon>
        <taxon>Debaryomycetaceae</taxon>
        <taxon>Scheffersomyces</taxon>
    </lineage>
</organism>
<keyword evidence="2" id="KW-0328">Glycosyltransferase</keyword>
<dbReference type="GeneID" id="66114011"/>
<reference evidence="2" key="1">
    <citation type="submission" date="2021-03" db="EMBL/GenBank/DDBJ databases">
        <authorList>
            <person name="Palmer J.M."/>
        </authorList>
    </citation>
    <scope>NUCLEOTIDE SEQUENCE</scope>
    <source>
        <strain evidence="2">ARV_011</strain>
    </source>
</reference>
<keyword evidence="2" id="KW-0808">Transferase</keyword>
<dbReference type="AlphaFoldDB" id="A0A9P7VA01"/>
<keyword evidence="1" id="KW-0812">Transmembrane</keyword>
<dbReference type="EMBL" id="JAHMUF010000011">
    <property type="protein sequence ID" value="KAG7193568.1"/>
    <property type="molecule type" value="Genomic_DNA"/>
</dbReference>
<gene>
    <name evidence="2" type="primary">GPI1</name>
    <name evidence="2" type="ORF">KQ657_000637</name>
</gene>
<evidence type="ECO:0000256" key="1">
    <source>
        <dbReference type="SAM" id="Phobius"/>
    </source>
</evidence>
<feature type="transmembrane region" description="Helical" evidence="1">
    <location>
        <begin position="500"/>
        <end position="524"/>
    </location>
</feature>
<dbReference type="PANTHER" id="PTHR21329">
    <property type="entry name" value="PHOSPHATIDYLINOSITOL N-ACETYLGLUCOSAMINYLTRANSFERASE SUBUNIT Q-RELATED"/>
    <property type="match status" value="1"/>
</dbReference>
<dbReference type="GO" id="GO:0005783">
    <property type="term" value="C:endoplasmic reticulum"/>
    <property type="evidence" value="ECO:0007669"/>
    <property type="project" value="TreeGrafter"/>
</dbReference>
<accession>A0A9P7VA01</accession>
<dbReference type="RefSeq" id="XP_043049116.1">
    <property type="nucleotide sequence ID" value="XM_043191473.1"/>
</dbReference>
<dbReference type="InterPro" id="IPR007720">
    <property type="entry name" value="PigQ/GPI1"/>
</dbReference>
<dbReference type="Proteomes" id="UP000790833">
    <property type="component" value="Unassembled WGS sequence"/>
</dbReference>
<comment type="caution">
    <text evidence="2">The sequence shown here is derived from an EMBL/GenBank/DDBJ whole genome shotgun (WGS) entry which is preliminary data.</text>
</comment>
<evidence type="ECO:0000313" key="3">
    <source>
        <dbReference type="Proteomes" id="UP000790833"/>
    </source>
</evidence>
<feature type="transmembrane region" description="Helical" evidence="1">
    <location>
        <begin position="416"/>
        <end position="438"/>
    </location>
</feature>
<dbReference type="Pfam" id="PF05024">
    <property type="entry name" value="Gpi1"/>
    <property type="match status" value="1"/>
</dbReference>
<sequence length="652" mass="76261">MINYQVYFPQDMLRKAHTLPELYLLGFWIDNQVAIVVTVISSPGILQFWDQLPSKLKALTVVGTIHSQPYKIKSSSSNQLNELQRYLHGGKGLHRSLSFYFGLSLRFPVLEDTHNSCSFILFNPPNARNLEYFSINPILLQHTNREPRMYHRSLNGKLQSYDMDNSISFITASTSYSCSISDEAVLDQLNGVRFSRNHYREWLKDLNLINPQQSTSKHYVARLRLLITQTLIKLVLVTQMACIMGIDLINFDINGFKPVNYSLVLKQLDLRLKQLNYFPIQFMSYYDNRHSQKLFEQLNIPKFNTNLNVNNSNYINLYNSLWLIANDIIFGLTCYRLTVVHLAKIADFICNTIIHDVLYVRLYSLAFWVSYNHPAGFKLNNELGNFMGDLYLWTITFWNFILKHIFQWVAWRPVSIILLGVLRMLCILGMSFLICAVMDTVKFTTFHIYCFYYCSAKIYSKQIAVIQSLFQLFRGKKYNVLRKRIDHIDMHGDRFEIDRLLLGTLLFMMAIFLLPTVFAFYLMFFVLHVVLQSIVFLMEWTVIFADFFPLFVLLLKWKNSSRLQGGITFKFIDTVRRTTYLSVANQSLSYQEIFQRFGELVRYSKHLNAPLLGSFVSGSPVAYILDEDIRFNYLMLPKSYHRTVEACQSIVN</sequence>
<proteinExistence type="predicted"/>
<dbReference type="OrthoDB" id="70250at2759"/>
<keyword evidence="1" id="KW-0472">Membrane</keyword>
<dbReference type="GO" id="GO:0016757">
    <property type="term" value="F:glycosyltransferase activity"/>
    <property type="evidence" value="ECO:0007669"/>
    <property type="project" value="UniProtKB-KW"/>
</dbReference>
<name>A0A9P7VA01_9ASCO</name>
<keyword evidence="1" id="KW-1133">Transmembrane helix</keyword>
<protein>
    <submittedName>
        <fullName evidence="2">Phosphatidylinositol N-acetylglucosaminyltransferase subunit gpi1</fullName>
    </submittedName>
</protein>
<dbReference type="PANTHER" id="PTHR21329:SF3">
    <property type="entry name" value="PHOSPHATIDYLINOSITOL N-ACETYLGLUCOSAMINYLTRANSFERASE SUBUNIT Q"/>
    <property type="match status" value="1"/>
</dbReference>
<keyword evidence="3" id="KW-1185">Reference proteome</keyword>